<dbReference type="AlphaFoldDB" id="A0AAI9XFV6"/>
<proteinExistence type="predicted"/>
<reference evidence="1" key="1">
    <citation type="submission" date="2016-11" db="EMBL/GenBank/DDBJ databases">
        <title>The genome sequence of Colletotrichum cuscutae.</title>
        <authorList>
            <person name="Baroncelli R."/>
        </authorList>
    </citation>
    <scope>NUCLEOTIDE SEQUENCE</scope>
    <source>
        <strain evidence="1">IMI 304802</strain>
    </source>
</reference>
<comment type="caution">
    <text evidence="1">The sequence shown here is derived from an EMBL/GenBank/DDBJ whole genome shotgun (WGS) entry which is preliminary data.</text>
</comment>
<gene>
    <name evidence="1" type="ORF">CCUS01_02374</name>
</gene>
<dbReference type="EMBL" id="MPDP01000315">
    <property type="protein sequence ID" value="KAK1446815.1"/>
    <property type="molecule type" value="Genomic_DNA"/>
</dbReference>
<organism evidence="1 2">
    <name type="scientific">Colletotrichum cuscutae</name>
    <dbReference type="NCBI Taxonomy" id="1209917"/>
    <lineage>
        <taxon>Eukaryota</taxon>
        <taxon>Fungi</taxon>
        <taxon>Dikarya</taxon>
        <taxon>Ascomycota</taxon>
        <taxon>Pezizomycotina</taxon>
        <taxon>Sordariomycetes</taxon>
        <taxon>Hypocreomycetidae</taxon>
        <taxon>Glomerellales</taxon>
        <taxon>Glomerellaceae</taxon>
        <taxon>Colletotrichum</taxon>
        <taxon>Colletotrichum acutatum species complex</taxon>
    </lineage>
</organism>
<keyword evidence="2" id="KW-1185">Reference proteome</keyword>
<accession>A0AAI9XFV6</accession>
<name>A0AAI9XFV6_9PEZI</name>
<protein>
    <submittedName>
        <fullName evidence="1">Uncharacterized protein</fullName>
    </submittedName>
</protein>
<evidence type="ECO:0000313" key="1">
    <source>
        <dbReference type="EMBL" id="KAK1446815.1"/>
    </source>
</evidence>
<feature type="non-terminal residue" evidence="1">
    <location>
        <position position="1"/>
    </location>
</feature>
<evidence type="ECO:0000313" key="2">
    <source>
        <dbReference type="Proteomes" id="UP001239213"/>
    </source>
</evidence>
<sequence>NSFIKFSLFFVLKKDKELRLISNYKNLIKLLRKYYLLLLITKLRDSFYKTN</sequence>
<dbReference type="Proteomes" id="UP001239213">
    <property type="component" value="Unassembled WGS sequence"/>
</dbReference>